<dbReference type="EMBL" id="FUGE01000154">
    <property type="protein sequence ID" value="SJM72165.1"/>
    <property type="molecule type" value="Genomic_DNA"/>
</dbReference>
<keyword evidence="1" id="KW-1133">Transmembrane helix</keyword>
<keyword evidence="3" id="KW-1185">Reference proteome</keyword>
<feature type="transmembrane region" description="Helical" evidence="1">
    <location>
        <begin position="21"/>
        <end position="40"/>
    </location>
</feature>
<feature type="transmembrane region" description="Helical" evidence="1">
    <location>
        <begin position="110"/>
        <end position="128"/>
    </location>
</feature>
<keyword evidence="1" id="KW-0812">Transmembrane</keyword>
<evidence type="ECO:0000256" key="1">
    <source>
        <dbReference type="SAM" id="Phobius"/>
    </source>
</evidence>
<gene>
    <name evidence="2" type="ORF">A1232T_01586</name>
</gene>
<name>A0A1R4GVQ8_9GAMM</name>
<dbReference type="RefSeq" id="WP_167366854.1">
    <property type="nucleotide sequence ID" value="NZ_FUGE01000154.1"/>
</dbReference>
<sequence>MKKSPLRRSNKPVDFQQKQKQQLMLAVGFYAVLVLIAAMGNLSWSIVGWYALIGAVTYLVYAKDKHAAQQAKWRTPEATLHLLSILGGWVGAMMAQNYLRHKTKKSEFRLAYYLTVLVNLATLLYLISGGDLSQF</sequence>
<dbReference type="Pfam" id="PF06961">
    <property type="entry name" value="DUF1294"/>
    <property type="match status" value="1"/>
</dbReference>
<dbReference type="AlphaFoldDB" id="A0A1R4GVQ8"/>
<evidence type="ECO:0008006" key="4">
    <source>
        <dbReference type="Google" id="ProtNLM"/>
    </source>
</evidence>
<evidence type="ECO:0000313" key="3">
    <source>
        <dbReference type="Proteomes" id="UP000188357"/>
    </source>
</evidence>
<dbReference type="Proteomes" id="UP000188357">
    <property type="component" value="Unassembled WGS sequence"/>
</dbReference>
<organism evidence="2 3">
    <name type="scientific">Psychrobacter piechaudii</name>
    <dbReference type="NCBI Taxonomy" id="1945521"/>
    <lineage>
        <taxon>Bacteria</taxon>
        <taxon>Pseudomonadati</taxon>
        <taxon>Pseudomonadota</taxon>
        <taxon>Gammaproteobacteria</taxon>
        <taxon>Moraxellales</taxon>
        <taxon>Moraxellaceae</taxon>
        <taxon>Psychrobacter</taxon>
    </lineage>
</organism>
<feature type="transmembrane region" description="Helical" evidence="1">
    <location>
        <begin position="46"/>
        <end position="62"/>
    </location>
</feature>
<dbReference type="InterPro" id="IPR010718">
    <property type="entry name" value="DUF1294"/>
</dbReference>
<protein>
    <recommendedName>
        <fullName evidence="4">DUF1294 domain-containing protein</fullName>
    </recommendedName>
</protein>
<keyword evidence="1" id="KW-0472">Membrane</keyword>
<reference evidence="2 3" key="1">
    <citation type="submission" date="2017-02" db="EMBL/GenBank/DDBJ databases">
        <authorList>
            <person name="Peterson S.W."/>
        </authorList>
    </citation>
    <scope>NUCLEOTIDE SEQUENCE [LARGE SCALE GENOMIC DNA]</scope>
    <source>
        <strain evidence="2">Psychrobacter_piechaudii</strain>
    </source>
</reference>
<proteinExistence type="predicted"/>
<evidence type="ECO:0000313" key="2">
    <source>
        <dbReference type="EMBL" id="SJM72165.1"/>
    </source>
</evidence>
<accession>A0A1R4GVQ8</accession>